<dbReference type="InterPro" id="IPR016197">
    <property type="entry name" value="Chromo-like_dom_sf"/>
</dbReference>
<dbReference type="OrthoDB" id="4360000at2759"/>
<dbReference type="Proteomes" id="UP000765509">
    <property type="component" value="Unassembled WGS sequence"/>
</dbReference>
<gene>
    <name evidence="2" type="ORF">O181_029027</name>
</gene>
<dbReference type="SUPFAM" id="SSF54160">
    <property type="entry name" value="Chromo domain-like"/>
    <property type="match status" value="1"/>
</dbReference>
<evidence type="ECO:0000256" key="1">
    <source>
        <dbReference type="SAM" id="MobiDB-lite"/>
    </source>
</evidence>
<evidence type="ECO:0008006" key="4">
    <source>
        <dbReference type="Google" id="ProtNLM"/>
    </source>
</evidence>
<dbReference type="EMBL" id="AVOT02010014">
    <property type="protein sequence ID" value="MBW0489312.1"/>
    <property type="molecule type" value="Genomic_DNA"/>
</dbReference>
<keyword evidence="3" id="KW-1185">Reference proteome</keyword>
<feature type="region of interest" description="Disordered" evidence="1">
    <location>
        <begin position="124"/>
        <end position="152"/>
    </location>
</feature>
<reference evidence="2" key="1">
    <citation type="submission" date="2021-03" db="EMBL/GenBank/DDBJ databases">
        <title>Draft genome sequence of rust myrtle Austropuccinia psidii MF-1, a brazilian biotype.</title>
        <authorList>
            <person name="Quecine M.C."/>
            <person name="Pachon D.M.R."/>
            <person name="Bonatelli M.L."/>
            <person name="Correr F.H."/>
            <person name="Franceschini L.M."/>
            <person name="Leite T.F."/>
            <person name="Margarido G.R.A."/>
            <person name="Almeida C.A."/>
            <person name="Ferrarezi J.A."/>
            <person name="Labate C.A."/>
        </authorList>
    </citation>
    <scope>NUCLEOTIDE SEQUENCE</scope>
    <source>
        <strain evidence="2">MF-1</strain>
    </source>
</reference>
<evidence type="ECO:0000313" key="3">
    <source>
        <dbReference type="Proteomes" id="UP000765509"/>
    </source>
</evidence>
<sequence length="152" mass="18124">MEDILRRFCAYGMEYKDHEAYTIDWVTLPAAVQLAYNTMEVKPTEEFFRKHPVFPVSLVKPYFQKEEDKFPSRKKNPTPPKIVEVEYSPGPLKKIIKDRKIRLNGKYQRKYLVKFKNQTADKDKWLEEDSIPDGNLHSRRFSASRRTEKSHQ</sequence>
<evidence type="ECO:0000313" key="2">
    <source>
        <dbReference type="EMBL" id="MBW0489312.1"/>
    </source>
</evidence>
<protein>
    <recommendedName>
        <fullName evidence="4">Chromo domain-containing protein</fullName>
    </recommendedName>
</protein>
<accession>A0A9Q3H355</accession>
<organism evidence="2 3">
    <name type="scientific">Austropuccinia psidii MF-1</name>
    <dbReference type="NCBI Taxonomy" id="1389203"/>
    <lineage>
        <taxon>Eukaryota</taxon>
        <taxon>Fungi</taxon>
        <taxon>Dikarya</taxon>
        <taxon>Basidiomycota</taxon>
        <taxon>Pucciniomycotina</taxon>
        <taxon>Pucciniomycetes</taxon>
        <taxon>Pucciniales</taxon>
        <taxon>Sphaerophragmiaceae</taxon>
        <taxon>Austropuccinia</taxon>
    </lineage>
</organism>
<proteinExistence type="predicted"/>
<dbReference type="AlphaFoldDB" id="A0A9Q3H355"/>
<name>A0A9Q3H355_9BASI</name>
<comment type="caution">
    <text evidence="2">The sequence shown here is derived from an EMBL/GenBank/DDBJ whole genome shotgun (WGS) entry which is preliminary data.</text>
</comment>